<sequence length="293" mass="34249">MSDASLLNSSTRKSMHWRLIVLLLVLIVSVQGIIYLFILGPEPLFSKETGIITDVDTIPVGIRKLLKAYPDYLIGATSNSLIWKDSTVMPYDDGIQNKDYEALLLTPDLEDQMSKKYVKGRDFPDPTENVTDTTKIRYTPFFEKMYGSTHAEVHGKLALVRWLPKTQKLKMYVTTVNDIHKKIQAISDELDNHPEWLKYVRNPGGAFNWRSIRGTDRKSAHSFGIAVDINIRYADYWLWDKQMGRPHKYKNRYPIEIIELFEKYGFIWGGKWYYYDTMHFEYRPEMLIDEASL</sequence>
<organism evidence="3 4">
    <name type="scientific">Xanthocytophaga agilis</name>
    <dbReference type="NCBI Taxonomy" id="3048010"/>
    <lineage>
        <taxon>Bacteria</taxon>
        <taxon>Pseudomonadati</taxon>
        <taxon>Bacteroidota</taxon>
        <taxon>Cytophagia</taxon>
        <taxon>Cytophagales</taxon>
        <taxon>Rhodocytophagaceae</taxon>
        <taxon>Xanthocytophaga</taxon>
    </lineage>
</organism>
<dbReference type="AlphaFoldDB" id="A0AAE3R414"/>
<keyword evidence="1" id="KW-0812">Transmembrane</keyword>
<gene>
    <name evidence="3" type="ORF">QNI22_10140</name>
</gene>
<protein>
    <submittedName>
        <fullName evidence="3">M15 family metallopeptidase</fullName>
    </submittedName>
</protein>
<dbReference type="RefSeq" id="WP_314510504.1">
    <property type="nucleotide sequence ID" value="NZ_JASJOU010000002.1"/>
</dbReference>
<dbReference type="Gene3D" id="3.30.1380.10">
    <property type="match status" value="1"/>
</dbReference>
<evidence type="ECO:0000313" key="4">
    <source>
        <dbReference type="Proteomes" id="UP001232063"/>
    </source>
</evidence>
<reference evidence="3" key="1">
    <citation type="submission" date="2023-05" db="EMBL/GenBank/DDBJ databases">
        <authorList>
            <person name="Zhang X."/>
        </authorList>
    </citation>
    <scope>NUCLEOTIDE SEQUENCE</scope>
    <source>
        <strain evidence="3">BD1B2-1</strain>
    </source>
</reference>
<feature type="domain" description="Peptidase M15C" evidence="2">
    <location>
        <begin position="214"/>
        <end position="282"/>
    </location>
</feature>
<comment type="caution">
    <text evidence="3">The sequence shown here is derived from an EMBL/GenBank/DDBJ whole genome shotgun (WGS) entry which is preliminary data.</text>
</comment>
<dbReference type="EMBL" id="JASJOU010000002">
    <property type="protein sequence ID" value="MDJ1501010.1"/>
    <property type="molecule type" value="Genomic_DNA"/>
</dbReference>
<dbReference type="Pfam" id="PF13539">
    <property type="entry name" value="Peptidase_M15_4"/>
    <property type="match status" value="1"/>
</dbReference>
<proteinExistence type="predicted"/>
<keyword evidence="1" id="KW-1133">Transmembrane helix</keyword>
<evidence type="ECO:0000313" key="3">
    <source>
        <dbReference type="EMBL" id="MDJ1501010.1"/>
    </source>
</evidence>
<keyword evidence="4" id="KW-1185">Reference proteome</keyword>
<evidence type="ECO:0000259" key="2">
    <source>
        <dbReference type="Pfam" id="PF13539"/>
    </source>
</evidence>
<feature type="transmembrane region" description="Helical" evidence="1">
    <location>
        <begin position="20"/>
        <end position="38"/>
    </location>
</feature>
<dbReference type="InterPro" id="IPR009045">
    <property type="entry name" value="Zn_M74/Hedgehog-like"/>
</dbReference>
<keyword evidence="1" id="KW-0472">Membrane</keyword>
<name>A0AAE3R414_9BACT</name>
<accession>A0AAE3R414</accession>
<dbReference type="Proteomes" id="UP001232063">
    <property type="component" value="Unassembled WGS sequence"/>
</dbReference>
<dbReference type="GO" id="GO:0008233">
    <property type="term" value="F:peptidase activity"/>
    <property type="evidence" value="ECO:0007669"/>
    <property type="project" value="InterPro"/>
</dbReference>
<dbReference type="InterPro" id="IPR039561">
    <property type="entry name" value="Peptidase_M15C"/>
</dbReference>
<dbReference type="SUPFAM" id="SSF55166">
    <property type="entry name" value="Hedgehog/DD-peptidase"/>
    <property type="match status" value="1"/>
</dbReference>
<evidence type="ECO:0000256" key="1">
    <source>
        <dbReference type="SAM" id="Phobius"/>
    </source>
</evidence>